<dbReference type="Proteomes" id="UP000198648">
    <property type="component" value="Unassembled WGS sequence"/>
</dbReference>
<evidence type="ECO:0008006" key="4">
    <source>
        <dbReference type="Google" id="ProtNLM"/>
    </source>
</evidence>
<evidence type="ECO:0000256" key="1">
    <source>
        <dbReference type="SAM" id="MobiDB-lite"/>
    </source>
</evidence>
<dbReference type="InterPro" id="IPR025632">
    <property type="entry name" value="DUF4290"/>
</dbReference>
<protein>
    <recommendedName>
        <fullName evidence="4">DUF4290 domain-containing protein</fullName>
    </recommendedName>
</protein>
<keyword evidence="3" id="KW-1185">Reference proteome</keyword>
<dbReference type="STRING" id="1299341.SAMN05444005_101754"/>
<proteinExistence type="predicted"/>
<name>A0A1H8ZJQ9_9FLAO</name>
<feature type="compositionally biased region" description="Low complexity" evidence="1">
    <location>
        <begin position="209"/>
        <end position="268"/>
    </location>
</feature>
<dbReference type="OrthoDB" id="1466969at2"/>
<accession>A0A1H8ZJQ9</accession>
<dbReference type="Pfam" id="PF14123">
    <property type="entry name" value="DUF4290"/>
    <property type="match status" value="1"/>
</dbReference>
<dbReference type="AlphaFoldDB" id="A0A1H8ZJQ9"/>
<feature type="region of interest" description="Disordered" evidence="1">
    <location>
        <begin position="206"/>
        <end position="268"/>
    </location>
</feature>
<dbReference type="EMBL" id="FOEI01000001">
    <property type="protein sequence ID" value="SEP64686.1"/>
    <property type="molecule type" value="Genomic_DNA"/>
</dbReference>
<sequence length="268" mass="31403">MSYKTDDAIEYLEYNSQRPHLIIPEYGRYVQKLIDQITVIEDREKRNKGARYVISVLGNLNPHLRDVPDFQHKLWDQLFIMSDFKLDIDSPYPIPTRDVIALKPERLNYPQNFPKYRFYGNNIKYMIDVACKWEDGELKNALIIVIANHMKKCFLSWNKDTVTDEVIFQHLLELSNGKLNLTATTEELSTSQNLMKVNKKQSNKTQFFNKNSNQGNQNSNRNQNSKNNNNNNNNSNPNNNKANMNNPNYKGNRNQNQNSKNNNRNNNI</sequence>
<evidence type="ECO:0000313" key="3">
    <source>
        <dbReference type="Proteomes" id="UP000198648"/>
    </source>
</evidence>
<organism evidence="2 3">
    <name type="scientific">Flavobacterium urocaniciphilum</name>
    <dbReference type="NCBI Taxonomy" id="1299341"/>
    <lineage>
        <taxon>Bacteria</taxon>
        <taxon>Pseudomonadati</taxon>
        <taxon>Bacteroidota</taxon>
        <taxon>Flavobacteriia</taxon>
        <taxon>Flavobacteriales</taxon>
        <taxon>Flavobacteriaceae</taxon>
        <taxon>Flavobacterium</taxon>
    </lineage>
</organism>
<evidence type="ECO:0000313" key="2">
    <source>
        <dbReference type="EMBL" id="SEP64686.1"/>
    </source>
</evidence>
<reference evidence="2 3" key="1">
    <citation type="submission" date="2016-10" db="EMBL/GenBank/DDBJ databases">
        <authorList>
            <person name="de Groot N.N."/>
        </authorList>
    </citation>
    <scope>NUCLEOTIDE SEQUENCE [LARGE SCALE GENOMIC DNA]</scope>
    <source>
        <strain evidence="2 3">DSM 27078</strain>
    </source>
</reference>
<gene>
    <name evidence="2" type="ORF">SAMN05444005_101754</name>
</gene>
<dbReference type="RefSeq" id="WP_091465312.1">
    <property type="nucleotide sequence ID" value="NZ_FOEI01000001.1"/>
</dbReference>